<protein>
    <submittedName>
        <fullName evidence="3">Uncharacterized protein</fullName>
    </submittedName>
</protein>
<accession>A0A914S8C7</accession>
<keyword evidence="2" id="KW-1185">Reference proteome</keyword>
<evidence type="ECO:0000313" key="3">
    <source>
        <dbReference type="WBParaSite" id="PEQ_0001044101-mRNA-1"/>
    </source>
</evidence>
<name>A0A914S8C7_PAREQ</name>
<organism evidence="2 3">
    <name type="scientific">Parascaris equorum</name>
    <name type="common">Equine roundworm</name>
    <dbReference type="NCBI Taxonomy" id="6256"/>
    <lineage>
        <taxon>Eukaryota</taxon>
        <taxon>Metazoa</taxon>
        <taxon>Ecdysozoa</taxon>
        <taxon>Nematoda</taxon>
        <taxon>Chromadorea</taxon>
        <taxon>Rhabditida</taxon>
        <taxon>Spirurina</taxon>
        <taxon>Ascaridomorpha</taxon>
        <taxon>Ascaridoidea</taxon>
        <taxon>Ascarididae</taxon>
        <taxon>Parascaris</taxon>
    </lineage>
</organism>
<evidence type="ECO:0000256" key="1">
    <source>
        <dbReference type="SAM" id="MobiDB-lite"/>
    </source>
</evidence>
<feature type="region of interest" description="Disordered" evidence="1">
    <location>
        <begin position="50"/>
        <end position="74"/>
    </location>
</feature>
<evidence type="ECO:0000313" key="2">
    <source>
        <dbReference type="Proteomes" id="UP000887564"/>
    </source>
</evidence>
<dbReference type="WBParaSite" id="PEQ_0001044101-mRNA-1">
    <property type="protein sequence ID" value="PEQ_0001044101-mRNA-1"/>
    <property type="gene ID" value="PEQ_0001044101"/>
</dbReference>
<feature type="region of interest" description="Disordered" evidence="1">
    <location>
        <begin position="1"/>
        <end position="27"/>
    </location>
</feature>
<feature type="compositionally biased region" description="Basic residues" evidence="1">
    <location>
        <begin position="14"/>
        <end position="23"/>
    </location>
</feature>
<dbReference type="Proteomes" id="UP000887564">
    <property type="component" value="Unplaced"/>
</dbReference>
<sequence length="74" mass="8474">MQARLSEALERRQRATRSKLSRSRSRDEATAIVKRLYRLSVEADMLQMQVRSHQKPTKIPPGQKASGVDALVRQ</sequence>
<reference evidence="3" key="1">
    <citation type="submission" date="2022-11" db="UniProtKB">
        <authorList>
            <consortium name="WormBaseParasite"/>
        </authorList>
    </citation>
    <scope>IDENTIFICATION</scope>
</reference>
<dbReference type="AlphaFoldDB" id="A0A914S8C7"/>
<proteinExistence type="predicted"/>